<sequence length="32" mass="3813">MVKKMILRGKISNKTNVPISKYHRESKVRQIE</sequence>
<proteinExistence type="predicted"/>
<name>A0A8S5M4U2_9VIRU</name>
<reference evidence="1" key="1">
    <citation type="journal article" date="2021" name="Proc. Natl. Acad. Sci. U.S.A.">
        <title>A Catalog of Tens of Thousands of Viruses from Human Metagenomes Reveals Hidden Associations with Chronic Diseases.</title>
        <authorList>
            <person name="Tisza M.J."/>
            <person name="Buck C.B."/>
        </authorList>
    </citation>
    <scope>NUCLEOTIDE SEQUENCE</scope>
    <source>
        <strain evidence="1">CtX1a4</strain>
    </source>
</reference>
<accession>A0A8S5M4U2</accession>
<evidence type="ECO:0000313" key="1">
    <source>
        <dbReference type="EMBL" id="DAD77051.1"/>
    </source>
</evidence>
<dbReference type="EMBL" id="BK014816">
    <property type="protein sequence ID" value="DAD77051.1"/>
    <property type="molecule type" value="Genomic_DNA"/>
</dbReference>
<organism evidence="1">
    <name type="scientific">Microviridae sp. ctX1a4</name>
    <dbReference type="NCBI Taxonomy" id="2826738"/>
    <lineage>
        <taxon>Viruses</taxon>
        <taxon>Monodnaviria</taxon>
        <taxon>Sangervirae</taxon>
        <taxon>Phixviricota</taxon>
        <taxon>Malgrandaviricetes</taxon>
        <taxon>Petitvirales</taxon>
        <taxon>Microviridae</taxon>
    </lineage>
</organism>
<protein>
    <submittedName>
        <fullName evidence="1">Uncharacterized protein</fullName>
    </submittedName>
</protein>